<name>A0A452R8F2_URSAM</name>
<reference evidence="1" key="2">
    <citation type="submission" date="2025-08" db="UniProtKB">
        <authorList>
            <consortium name="Ensembl"/>
        </authorList>
    </citation>
    <scope>IDENTIFICATION</scope>
</reference>
<dbReference type="InterPro" id="IPR027891">
    <property type="entry name" value="DUF4645"/>
</dbReference>
<dbReference type="GeneID" id="123780643"/>
<keyword evidence="2" id="KW-1185">Reference proteome</keyword>
<reference evidence="1" key="3">
    <citation type="submission" date="2025-09" db="UniProtKB">
        <authorList>
            <consortium name="Ensembl"/>
        </authorList>
    </citation>
    <scope>IDENTIFICATION</scope>
</reference>
<dbReference type="STRING" id="9643.ENSUAMP00000014715"/>
<gene>
    <name evidence="1" type="primary">PRR32</name>
</gene>
<accession>A0A452R8F2</accession>
<dbReference type="AlphaFoldDB" id="A0A452R8F2"/>
<organism evidence="1 2">
    <name type="scientific">Ursus americanus</name>
    <name type="common">American black bear</name>
    <name type="synonym">Euarctos americanus</name>
    <dbReference type="NCBI Taxonomy" id="9643"/>
    <lineage>
        <taxon>Eukaryota</taxon>
        <taxon>Metazoa</taxon>
        <taxon>Chordata</taxon>
        <taxon>Craniata</taxon>
        <taxon>Vertebrata</taxon>
        <taxon>Euteleostomi</taxon>
        <taxon>Mammalia</taxon>
        <taxon>Eutheria</taxon>
        <taxon>Laurasiatheria</taxon>
        <taxon>Carnivora</taxon>
        <taxon>Caniformia</taxon>
        <taxon>Ursidae</taxon>
        <taxon>Ursus</taxon>
    </lineage>
</organism>
<dbReference type="Ensembl" id="ENSUAMT00000016509.1">
    <property type="protein sequence ID" value="ENSUAMP00000014715.1"/>
    <property type="gene ID" value="ENSUAMG00000011817.1"/>
</dbReference>
<dbReference type="Pfam" id="PF15488">
    <property type="entry name" value="DUF4645"/>
    <property type="match status" value="1"/>
</dbReference>
<evidence type="ECO:0000313" key="1">
    <source>
        <dbReference type="Ensembl" id="ENSUAMP00000014715.1"/>
    </source>
</evidence>
<proteinExistence type="predicted"/>
<dbReference type="OMA" id="HCFIPPR"/>
<reference evidence="2" key="1">
    <citation type="submission" date="2016-06" db="EMBL/GenBank/DDBJ databases">
        <title>De novo assembly and RNA-Seq shows season-dependent expression and editing in black bear kidneys.</title>
        <authorList>
            <person name="Korstanje R."/>
            <person name="Srivastava A."/>
            <person name="Sarsani V.K."/>
            <person name="Sheehan S.M."/>
            <person name="Seger R.L."/>
            <person name="Barter M.E."/>
            <person name="Lindqvist C."/>
            <person name="Brody L.C."/>
            <person name="Mullikin J.C."/>
        </authorList>
    </citation>
    <scope>NUCLEOTIDE SEQUENCE [LARGE SCALE GENOMIC DNA]</scope>
</reference>
<dbReference type="Proteomes" id="UP000291022">
    <property type="component" value="Unassembled WGS sequence"/>
</dbReference>
<dbReference type="RefSeq" id="XP_045635598.1">
    <property type="nucleotide sequence ID" value="XM_045779642.1"/>
</dbReference>
<sequence length="301" mass="32139">MACIENVLGGHAPSLNGVVADERGLQEPRPDDVCIQCPSYTPKSDAETWGHHRVLLRPPLNVLTDLAVEQLERPSETETVGACIPVDSPSAHKHPYAPPPAVAEESLATAEVNSSEGLAGWRLRGQDSINVSQEFSGSPPALMIGGPRVSSGGTERGGNNARLYMALPQGQGFFPSRGPQVRGPPHIPTVRSGVMMELLPGNTRMAGKERLAHVSFPPGGPRHPVENWPRPLPLSSSTPSLPSRSPVHCFIPPRPPSFSPFLAMPIAFAPPPIFGPPLPSYFANFPSWGMPSPAPSNRENN</sequence>
<dbReference type="CTD" id="100130613"/>
<dbReference type="GeneTree" id="ENSGT00390000012726"/>
<dbReference type="PANTHER" id="PTHR37343:SF1">
    <property type="entry name" value="PROLINE-RICH PROTEIN 32"/>
    <property type="match status" value="1"/>
</dbReference>
<evidence type="ECO:0000313" key="2">
    <source>
        <dbReference type="Proteomes" id="UP000291022"/>
    </source>
</evidence>
<dbReference type="KEGG" id="uar:123780643"/>
<dbReference type="PANTHER" id="PTHR37343">
    <property type="entry name" value="PROLINE-RICH PROTEIN 32"/>
    <property type="match status" value="1"/>
</dbReference>
<protein>
    <submittedName>
        <fullName evidence="1">Proline rich 32</fullName>
    </submittedName>
</protein>